<evidence type="ECO:0000313" key="1">
    <source>
        <dbReference type="EMBL" id="CAE0444667.1"/>
    </source>
</evidence>
<proteinExistence type="predicted"/>
<protein>
    <submittedName>
        <fullName evidence="1">Uncharacterized protein</fullName>
    </submittedName>
</protein>
<gene>
    <name evidence="1" type="ORF">ASTO00021_LOCUS14713</name>
</gene>
<dbReference type="EMBL" id="HBIN01019283">
    <property type="protein sequence ID" value="CAE0444667.1"/>
    <property type="molecule type" value="Transcribed_RNA"/>
</dbReference>
<reference evidence="1" key="1">
    <citation type="submission" date="2021-01" db="EMBL/GenBank/DDBJ databases">
        <authorList>
            <person name="Corre E."/>
            <person name="Pelletier E."/>
            <person name="Niang G."/>
            <person name="Scheremetjew M."/>
            <person name="Finn R."/>
            <person name="Kale V."/>
            <person name="Holt S."/>
            <person name="Cochrane G."/>
            <person name="Meng A."/>
            <person name="Brown T."/>
            <person name="Cohen L."/>
        </authorList>
    </citation>
    <scope>NUCLEOTIDE SEQUENCE</scope>
    <source>
        <strain evidence="1">GSBS06</strain>
    </source>
</reference>
<accession>A0A7S3V0Z7</accession>
<sequence length="99" mass="11375">MLSLGKEVVQSFRVNDKQKYRVVAGALIPATDNWVGNKVGEKATISIAHRRKMCDLPLEEQDVQDWVETQDACGNAFWLEKCFVKNYIYPVQRCECTYS</sequence>
<name>A0A7S3V0Z7_9STRA</name>
<organism evidence="1">
    <name type="scientific">Aplanochytrium stocchinoi</name>
    <dbReference type="NCBI Taxonomy" id="215587"/>
    <lineage>
        <taxon>Eukaryota</taxon>
        <taxon>Sar</taxon>
        <taxon>Stramenopiles</taxon>
        <taxon>Bigyra</taxon>
        <taxon>Labyrinthulomycetes</taxon>
        <taxon>Thraustochytrida</taxon>
        <taxon>Thraustochytriidae</taxon>
        <taxon>Aplanochytrium</taxon>
    </lineage>
</organism>
<dbReference type="AlphaFoldDB" id="A0A7S3V0Z7"/>